<evidence type="ECO:0000313" key="4">
    <source>
        <dbReference type="Proteomes" id="UP000289340"/>
    </source>
</evidence>
<dbReference type="EMBL" id="QZWG01000010">
    <property type="protein sequence ID" value="RZB85103.1"/>
    <property type="molecule type" value="Genomic_DNA"/>
</dbReference>
<protein>
    <recommendedName>
        <fullName evidence="2">Coenzyme Q-binding protein COQ10 START domain-containing protein</fullName>
    </recommendedName>
</protein>
<sequence>MSSTTVVGSISTTAALTPLLPSSRTSRSTFGANSTSTSFPATPLSSNLLFFKLNHTSSSSSKRTSTFHGFKRFSPVMEWQDCTVKMEIDVPISVAYTCYSDREAIPNWMPFISSVKILPDKPDLSRWSLKYKAFGRDIEFSWLARNMQEKIPNLILYLFFSINSLYLQLLFVIHVISPSCSPFQIRKFTGDLWKVFQTEVLCDSIQKVLHHV</sequence>
<feature type="domain" description="Coenzyme Q-binding protein COQ10 START" evidence="2">
    <location>
        <begin position="88"/>
        <end position="147"/>
    </location>
</feature>
<accession>A0A445IG68</accession>
<dbReference type="Gene3D" id="3.30.530.20">
    <property type="match status" value="1"/>
</dbReference>
<evidence type="ECO:0000256" key="1">
    <source>
        <dbReference type="SAM" id="Phobius"/>
    </source>
</evidence>
<evidence type="ECO:0000259" key="2">
    <source>
        <dbReference type="Pfam" id="PF03364"/>
    </source>
</evidence>
<comment type="caution">
    <text evidence="3">The sequence shown here is derived from an EMBL/GenBank/DDBJ whole genome shotgun (WGS) entry which is preliminary data.</text>
</comment>
<dbReference type="AlphaFoldDB" id="A0A445IG68"/>
<keyword evidence="1" id="KW-0812">Transmembrane</keyword>
<dbReference type="InterPro" id="IPR023393">
    <property type="entry name" value="START-like_dom_sf"/>
</dbReference>
<gene>
    <name evidence="3" type="ORF">D0Y65_025650</name>
</gene>
<dbReference type="PANTHER" id="PTHR33824:SF7">
    <property type="entry name" value="POLYKETIDE CYCLASE_DEHYDRASE AND LIPID TRANSPORT SUPERFAMILY PROTEIN"/>
    <property type="match status" value="1"/>
</dbReference>
<evidence type="ECO:0000313" key="3">
    <source>
        <dbReference type="EMBL" id="RZB85103.1"/>
    </source>
</evidence>
<dbReference type="Pfam" id="PF03364">
    <property type="entry name" value="Polyketide_cyc"/>
    <property type="match status" value="1"/>
</dbReference>
<keyword evidence="1" id="KW-0472">Membrane</keyword>
<feature type="transmembrane region" description="Helical" evidence="1">
    <location>
        <begin position="154"/>
        <end position="176"/>
    </location>
</feature>
<dbReference type="SUPFAM" id="SSF55961">
    <property type="entry name" value="Bet v1-like"/>
    <property type="match status" value="1"/>
</dbReference>
<organism evidence="3 4">
    <name type="scientific">Glycine soja</name>
    <name type="common">Wild soybean</name>
    <dbReference type="NCBI Taxonomy" id="3848"/>
    <lineage>
        <taxon>Eukaryota</taxon>
        <taxon>Viridiplantae</taxon>
        <taxon>Streptophyta</taxon>
        <taxon>Embryophyta</taxon>
        <taxon>Tracheophyta</taxon>
        <taxon>Spermatophyta</taxon>
        <taxon>Magnoliopsida</taxon>
        <taxon>eudicotyledons</taxon>
        <taxon>Gunneridae</taxon>
        <taxon>Pentapetalae</taxon>
        <taxon>rosids</taxon>
        <taxon>fabids</taxon>
        <taxon>Fabales</taxon>
        <taxon>Fabaceae</taxon>
        <taxon>Papilionoideae</taxon>
        <taxon>50 kb inversion clade</taxon>
        <taxon>NPAAA clade</taxon>
        <taxon>indigoferoid/millettioid clade</taxon>
        <taxon>Phaseoleae</taxon>
        <taxon>Glycine</taxon>
        <taxon>Glycine subgen. Soja</taxon>
    </lineage>
</organism>
<reference evidence="3 4" key="1">
    <citation type="submission" date="2018-09" db="EMBL/GenBank/DDBJ databases">
        <title>A high-quality reference genome of wild soybean provides a powerful tool to mine soybean genomes.</title>
        <authorList>
            <person name="Xie M."/>
            <person name="Chung C.Y.L."/>
            <person name="Li M.-W."/>
            <person name="Wong F.-L."/>
            <person name="Chan T.-F."/>
            <person name="Lam H.-M."/>
        </authorList>
    </citation>
    <scope>NUCLEOTIDE SEQUENCE [LARGE SCALE GENOMIC DNA]</scope>
    <source>
        <strain evidence="4">cv. W05</strain>
        <tissue evidence="3">Hypocotyl of etiolated seedlings</tissue>
    </source>
</reference>
<proteinExistence type="predicted"/>
<keyword evidence="4" id="KW-1185">Reference proteome</keyword>
<name>A0A445IG68_GLYSO</name>
<dbReference type="PANTHER" id="PTHR33824">
    <property type="entry name" value="POLYKETIDE CYCLASE/DEHYDRASE AND LIPID TRANSPORT SUPERFAMILY PROTEIN"/>
    <property type="match status" value="1"/>
</dbReference>
<dbReference type="InterPro" id="IPR005031">
    <property type="entry name" value="COQ10_START"/>
</dbReference>
<keyword evidence="1" id="KW-1133">Transmembrane helix</keyword>
<dbReference type="Proteomes" id="UP000289340">
    <property type="component" value="Chromosome 10"/>
</dbReference>
<dbReference type="InterPro" id="IPR047137">
    <property type="entry name" value="ORF3"/>
</dbReference>